<keyword evidence="2" id="KW-0812">Transmembrane</keyword>
<dbReference type="EMBL" id="JASDDK010000001">
    <property type="protein sequence ID" value="MDN3491511.1"/>
    <property type="molecule type" value="Genomic_DNA"/>
</dbReference>
<name>A0ABT7ZR72_9FLAO</name>
<keyword evidence="2" id="KW-1133">Transmembrane helix</keyword>
<dbReference type="SUPFAM" id="SSF46894">
    <property type="entry name" value="C-terminal effector domain of the bipartite response regulators"/>
    <property type="match status" value="1"/>
</dbReference>
<organism evidence="4 5">
    <name type="scientific">Winogradskyella bathintestinalis</name>
    <dbReference type="NCBI Taxonomy" id="3035208"/>
    <lineage>
        <taxon>Bacteria</taxon>
        <taxon>Pseudomonadati</taxon>
        <taxon>Bacteroidota</taxon>
        <taxon>Flavobacteriia</taxon>
        <taxon>Flavobacteriales</taxon>
        <taxon>Flavobacteriaceae</taxon>
        <taxon>Winogradskyella</taxon>
    </lineage>
</organism>
<proteinExistence type="predicted"/>
<accession>A0ABT7ZR72</accession>
<dbReference type="Pfam" id="PF13424">
    <property type="entry name" value="TPR_12"/>
    <property type="match status" value="2"/>
</dbReference>
<evidence type="ECO:0000313" key="5">
    <source>
        <dbReference type="Proteomes" id="UP001231197"/>
    </source>
</evidence>
<dbReference type="InterPro" id="IPR019734">
    <property type="entry name" value="TPR_rpt"/>
</dbReference>
<feature type="repeat" description="TPR" evidence="1">
    <location>
        <begin position="230"/>
        <end position="263"/>
    </location>
</feature>
<evidence type="ECO:0000313" key="4">
    <source>
        <dbReference type="EMBL" id="MDN3491511.1"/>
    </source>
</evidence>
<dbReference type="PANTHER" id="PTHR10098">
    <property type="entry name" value="RAPSYN-RELATED"/>
    <property type="match status" value="1"/>
</dbReference>
<dbReference type="InterPro" id="IPR011990">
    <property type="entry name" value="TPR-like_helical_dom_sf"/>
</dbReference>
<keyword evidence="5" id="KW-1185">Reference proteome</keyword>
<feature type="transmembrane region" description="Helical" evidence="2">
    <location>
        <begin position="21"/>
        <end position="37"/>
    </location>
</feature>
<dbReference type="RefSeq" id="WP_290205211.1">
    <property type="nucleotide sequence ID" value="NZ_JASDDK010000001.1"/>
</dbReference>
<protein>
    <submittedName>
        <fullName evidence="4">Tetratricopeptide repeat protein</fullName>
    </submittedName>
</protein>
<feature type="repeat" description="TPR" evidence="1">
    <location>
        <begin position="190"/>
        <end position="223"/>
    </location>
</feature>
<keyword evidence="2" id="KW-0472">Membrane</keyword>
<dbReference type="InterPro" id="IPR036388">
    <property type="entry name" value="WH-like_DNA-bd_sf"/>
</dbReference>
<evidence type="ECO:0000259" key="3">
    <source>
        <dbReference type="SMART" id="SM00421"/>
    </source>
</evidence>
<evidence type="ECO:0000256" key="2">
    <source>
        <dbReference type="SAM" id="Phobius"/>
    </source>
</evidence>
<sequence>MKTIIIGDMRINNLKLLVMKTIIQQLFFVIFFMGFIANSQTNIWDENPNESQLELDSLLAILPKTEGREKIPILNRVAEIYWTVNPDITIEYANEALRLSKEYEDKSQEGLALINLCQGYLFNDLYDKALQFGLQSLEIRNEIGDDYDLAFTLRTLGWLYYDIGYFDKALEYHTETFKIHEKIGDKQRIAYSYNSIGLIHEKKGDCYLALDFFKNSLKLKQEFNNKDRIAETLGNMGICYRKTNDLAKAQEFLEAALDIVKEIDDRQNMVYILNELAIVNLELKHYEKSYSILEESCIIIKTLRDNKELTLENDRIRSDYYLAVGNYQESLLYYKKFTKGNTEIFSNNKSEQLADMRILYENERRESEIKLLEQQRSLEAQKKKAIFIGLILLVIIAVLIIVSLRNNIKKKKASYLQNQELSKEKLKTQSLIRENLEHKLEFRKTELTNLALFISQRTSIYKDLTKSFKSLKFNDISQIKKDINALIKEYTFKFDFNEDIKRFHNNVETLQSDFLFRIKKEYPLLTNKDIQLAVQVKLKLSSKEIANINNISLNSVEVGRHRLRKKLGLEKKDNLVDFLENI</sequence>
<evidence type="ECO:0000256" key="1">
    <source>
        <dbReference type="PROSITE-ProRule" id="PRU00339"/>
    </source>
</evidence>
<reference evidence="4 5" key="1">
    <citation type="journal article" date="2023" name="Int. J. Syst. Evol. Microbiol.">
        <title>Winogradskyella bathintestinalis sp. nov., isolated from the intestine of the deep-sea loosejaw dragonfish, Malacosteus niger.</title>
        <authorList>
            <person name="Uniacke-Lowe S."/>
            <person name="Johnson C.N."/>
            <person name="Stanton C."/>
            <person name="Hill C."/>
            <person name="Ross P."/>
        </authorList>
    </citation>
    <scope>NUCLEOTIDE SEQUENCE [LARGE SCALE GENOMIC DNA]</scope>
    <source>
        <strain evidence="4 5">APC 3343</strain>
    </source>
</reference>
<comment type="caution">
    <text evidence="4">The sequence shown here is derived from an EMBL/GenBank/DDBJ whole genome shotgun (WGS) entry which is preliminary data.</text>
</comment>
<dbReference type="InterPro" id="IPR016032">
    <property type="entry name" value="Sig_transdc_resp-reg_C-effctor"/>
</dbReference>
<feature type="domain" description="HTH luxR-type" evidence="3">
    <location>
        <begin position="522"/>
        <end position="579"/>
    </location>
</feature>
<feature type="transmembrane region" description="Helical" evidence="2">
    <location>
        <begin position="385"/>
        <end position="404"/>
    </location>
</feature>
<dbReference type="SMART" id="SM00028">
    <property type="entry name" value="TPR"/>
    <property type="match status" value="5"/>
</dbReference>
<gene>
    <name evidence="4" type="ORF">QMA06_02175</name>
</gene>
<dbReference type="InterPro" id="IPR000792">
    <property type="entry name" value="Tscrpt_reg_LuxR_C"/>
</dbReference>
<dbReference type="SMART" id="SM00421">
    <property type="entry name" value="HTH_LUXR"/>
    <property type="match status" value="1"/>
</dbReference>
<dbReference type="SUPFAM" id="SSF48452">
    <property type="entry name" value="TPR-like"/>
    <property type="match status" value="1"/>
</dbReference>
<dbReference type="Gene3D" id="1.10.10.10">
    <property type="entry name" value="Winged helix-like DNA-binding domain superfamily/Winged helix DNA-binding domain"/>
    <property type="match status" value="1"/>
</dbReference>
<keyword evidence="1" id="KW-0802">TPR repeat</keyword>
<dbReference type="PROSITE" id="PS50005">
    <property type="entry name" value="TPR"/>
    <property type="match status" value="3"/>
</dbReference>
<feature type="repeat" description="TPR" evidence="1">
    <location>
        <begin position="150"/>
        <end position="183"/>
    </location>
</feature>
<dbReference type="Gene3D" id="1.25.40.10">
    <property type="entry name" value="Tetratricopeptide repeat domain"/>
    <property type="match status" value="2"/>
</dbReference>
<dbReference type="Proteomes" id="UP001231197">
    <property type="component" value="Unassembled WGS sequence"/>
</dbReference>